<feature type="transmembrane region" description="Helical" evidence="2">
    <location>
        <begin position="45"/>
        <end position="65"/>
    </location>
</feature>
<evidence type="ECO:0000256" key="1">
    <source>
        <dbReference type="SAM" id="MobiDB-lite"/>
    </source>
</evidence>
<accession>A0ABZ1U2N6</accession>
<feature type="region of interest" description="Disordered" evidence="1">
    <location>
        <begin position="269"/>
        <end position="291"/>
    </location>
</feature>
<reference evidence="3" key="1">
    <citation type="submission" date="2022-10" db="EMBL/GenBank/DDBJ databases">
        <title>The complete genomes of actinobacterial strains from the NBC collection.</title>
        <authorList>
            <person name="Joergensen T.S."/>
            <person name="Alvarez Arevalo M."/>
            <person name="Sterndorff E.B."/>
            <person name="Faurdal D."/>
            <person name="Vuksanovic O."/>
            <person name="Mourched A.-S."/>
            <person name="Charusanti P."/>
            <person name="Shaw S."/>
            <person name="Blin K."/>
            <person name="Weber T."/>
        </authorList>
    </citation>
    <scope>NUCLEOTIDE SEQUENCE</scope>
    <source>
        <strain evidence="3">NBC_00222</strain>
    </source>
</reference>
<keyword evidence="2" id="KW-0472">Membrane</keyword>
<sequence>MNGGTEFEQRLGELLTREDTAPGAGGPDPAAVIAGARRRRARRRVGTGAAALAVALVCGGTVLTLGDPRPAGGATGVAGAAVTTTAAVVPGAAPAVSVSAPVAPLATGPVASERPGGPVAQPDSPVRLVVPGKQLAIADGYRMSVTATESCVEKWEQATGTWEQPFGCRDATSDNLDHSRPTVGAQSLGDGERTVVTGLYLGPAPARITVDLKGVQVVATLVTTTEMKGWTAYYAVVPGAARSSAGPNGPEGSPSVAAWAADGTRLADLIDPRRSDPWATAGGGTGAPAAR</sequence>
<feature type="compositionally biased region" description="Gly residues" evidence="1">
    <location>
        <begin position="281"/>
        <end position="291"/>
    </location>
</feature>
<evidence type="ECO:0000313" key="4">
    <source>
        <dbReference type="Proteomes" id="UP001432222"/>
    </source>
</evidence>
<gene>
    <name evidence="3" type="ORF">OHA16_17170</name>
</gene>
<protein>
    <submittedName>
        <fullName evidence="3">Uncharacterized protein</fullName>
    </submittedName>
</protein>
<dbReference type="RefSeq" id="WP_328955390.1">
    <property type="nucleotide sequence ID" value="NZ_CP108110.1"/>
</dbReference>
<name>A0ABZ1U2N6_9ACTN</name>
<keyword evidence="4" id="KW-1185">Reference proteome</keyword>
<dbReference type="Proteomes" id="UP001432222">
    <property type="component" value="Chromosome"/>
</dbReference>
<evidence type="ECO:0000256" key="2">
    <source>
        <dbReference type="SAM" id="Phobius"/>
    </source>
</evidence>
<evidence type="ECO:0000313" key="3">
    <source>
        <dbReference type="EMBL" id="WUQ84544.1"/>
    </source>
</evidence>
<dbReference type="EMBL" id="CP108110">
    <property type="protein sequence ID" value="WUQ84544.1"/>
    <property type="molecule type" value="Genomic_DNA"/>
</dbReference>
<organism evidence="3 4">
    <name type="scientific">Kitasatospora purpeofusca</name>
    <dbReference type="NCBI Taxonomy" id="67352"/>
    <lineage>
        <taxon>Bacteria</taxon>
        <taxon>Bacillati</taxon>
        <taxon>Actinomycetota</taxon>
        <taxon>Actinomycetes</taxon>
        <taxon>Kitasatosporales</taxon>
        <taxon>Streptomycetaceae</taxon>
        <taxon>Kitasatospora</taxon>
    </lineage>
</organism>
<keyword evidence="2" id="KW-1133">Transmembrane helix</keyword>
<keyword evidence="2" id="KW-0812">Transmembrane</keyword>
<proteinExistence type="predicted"/>